<dbReference type="InterPro" id="IPR042859">
    <property type="entry name" value="NOL11"/>
</dbReference>
<dbReference type="GO" id="GO:0030490">
    <property type="term" value="P:maturation of SSU-rRNA"/>
    <property type="evidence" value="ECO:0007669"/>
    <property type="project" value="InterPro"/>
</dbReference>
<sequence>MAAINEPFLLSSYASTTKAQKSKTESKRPANVYATYQKASSSSDGYVTVAAQADGVHVVDVSTLHPVISHTLGPSSRFSCPAITTISSSNAAQTCTTYCVPSAASDIPTSEAGRTIWAWTEDLSSSLADRARQTKKVAVIPHPIEGLYTTGELPDRLAILSPKGDVTVVDEQLAIKVSRNSEEGQDILKAYVLERSTCTFLETRNPGMLLGLVSDAAAKVKLQILTVAEDVIEQVGECDVPISKDQISCTSISSSGCFSVLTRDGTWHCYTLAFLDAKLELKSFSPEFTLTALSPFSKPKSPQSQSISLLALTSSHVLLASPTSPSPSSQQEIALLLWDLQYSVLLASHLLPIPSSLKEAQIELELVPAGVGQALLVLSPADDKGKEQAMSSVLAIPCTVPPMSTIAGALGKANVGARWVKDASAPGAAPEEKYDSERRKVVEGIRKAMDGGRLPLVKEVFFNWEQKEAQRVKEQREKKEKERKKAEKEKAKQNAMDVEEEGSEEAEEGSAEKADQVAESVEQEEREEPTHPELGYVFVKDVLNAVLQPSKPANTPYSTEVLAYLLERKAVGNGMLEGGLIGVLRAKGDWKSIELALRNVLDITEVELVDCLRIVIRKHLLRAAASDPTSMDVDSTPKGATQEILSLPSFLALCITYPTSLPPLRVALRSLLAEELTLLIEVSERWVTRWVDRGMKLLPSEKEVQKNEHGVMVLGDPKKDKKVKESNEELPPLDKVTIFLQTLLDSSFLTLLQYPLSHPILKRIQAQLQPEIAYLDVIESLRGPLEPFAIAQAKAVREATREKKKGPSQDWRQKKKLAHQQQQIVGVYQLEELVI</sequence>
<organism evidence="2 3">
    <name type="scientific">Crucibulum laeve</name>
    <dbReference type="NCBI Taxonomy" id="68775"/>
    <lineage>
        <taxon>Eukaryota</taxon>
        <taxon>Fungi</taxon>
        <taxon>Dikarya</taxon>
        <taxon>Basidiomycota</taxon>
        <taxon>Agaricomycotina</taxon>
        <taxon>Agaricomycetes</taxon>
        <taxon>Agaricomycetidae</taxon>
        <taxon>Agaricales</taxon>
        <taxon>Agaricineae</taxon>
        <taxon>Nidulariaceae</taxon>
        <taxon>Crucibulum</taxon>
    </lineage>
</organism>
<protein>
    <submittedName>
        <fullName evidence="2">Uncharacterized protein</fullName>
    </submittedName>
</protein>
<dbReference type="PANTHER" id="PTHR15633:SF2">
    <property type="entry name" value="NUCLEOLAR PROTEIN 11"/>
    <property type="match status" value="1"/>
</dbReference>
<evidence type="ECO:0000313" key="3">
    <source>
        <dbReference type="Proteomes" id="UP000308652"/>
    </source>
</evidence>
<feature type="compositionally biased region" description="Acidic residues" evidence="1">
    <location>
        <begin position="497"/>
        <end position="509"/>
    </location>
</feature>
<feature type="region of interest" description="Disordered" evidence="1">
    <location>
        <begin position="469"/>
        <end position="530"/>
    </location>
</feature>
<proteinExistence type="predicted"/>
<feature type="compositionally biased region" description="Basic and acidic residues" evidence="1">
    <location>
        <begin position="469"/>
        <end position="492"/>
    </location>
</feature>
<gene>
    <name evidence="2" type="ORF">BDQ12DRAFT_623122</name>
</gene>
<dbReference type="AlphaFoldDB" id="A0A5C3MJ21"/>
<dbReference type="PANTHER" id="PTHR15633">
    <property type="entry name" value="NUCLEOLAR PROTEIN 11"/>
    <property type="match status" value="1"/>
</dbReference>
<dbReference type="GO" id="GO:0005730">
    <property type="term" value="C:nucleolus"/>
    <property type="evidence" value="ECO:0007669"/>
    <property type="project" value="TreeGrafter"/>
</dbReference>
<evidence type="ECO:0000313" key="2">
    <source>
        <dbReference type="EMBL" id="TFK43898.1"/>
    </source>
</evidence>
<dbReference type="EMBL" id="ML213591">
    <property type="protein sequence ID" value="TFK43898.1"/>
    <property type="molecule type" value="Genomic_DNA"/>
</dbReference>
<dbReference type="OrthoDB" id="4349954at2759"/>
<keyword evidence="3" id="KW-1185">Reference proteome</keyword>
<dbReference type="GO" id="GO:0003723">
    <property type="term" value="F:RNA binding"/>
    <property type="evidence" value="ECO:0007669"/>
    <property type="project" value="TreeGrafter"/>
</dbReference>
<accession>A0A5C3MJ21</accession>
<name>A0A5C3MJ21_9AGAR</name>
<reference evidence="2 3" key="1">
    <citation type="journal article" date="2019" name="Nat. Ecol. Evol.">
        <title>Megaphylogeny resolves global patterns of mushroom evolution.</title>
        <authorList>
            <person name="Varga T."/>
            <person name="Krizsan K."/>
            <person name="Foldi C."/>
            <person name="Dima B."/>
            <person name="Sanchez-Garcia M."/>
            <person name="Sanchez-Ramirez S."/>
            <person name="Szollosi G.J."/>
            <person name="Szarkandi J.G."/>
            <person name="Papp V."/>
            <person name="Albert L."/>
            <person name="Andreopoulos W."/>
            <person name="Angelini C."/>
            <person name="Antonin V."/>
            <person name="Barry K.W."/>
            <person name="Bougher N.L."/>
            <person name="Buchanan P."/>
            <person name="Buyck B."/>
            <person name="Bense V."/>
            <person name="Catcheside P."/>
            <person name="Chovatia M."/>
            <person name="Cooper J."/>
            <person name="Damon W."/>
            <person name="Desjardin D."/>
            <person name="Finy P."/>
            <person name="Geml J."/>
            <person name="Haridas S."/>
            <person name="Hughes K."/>
            <person name="Justo A."/>
            <person name="Karasinski D."/>
            <person name="Kautmanova I."/>
            <person name="Kiss B."/>
            <person name="Kocsube S."/>
            <person name="Kotiranta H."/>
            <person name="LaButti K.M."/>
            <person name="Lechner B.E."/>
            <person name="Liimatainen K."/>
            <person name="Lipzen A."/>
            <person name="Lukacs Z."/>
            <person name="Mihaltcheva S."/>
            <person name="Morgado L.N."/>
            <person name="Niskanen T."/>
            <person name="Noordeloos M.E."/>
            <person name="Ohm R.A."/>
            <person name="Ortiz-Santana B."/>
            <person name="Ovrebo C."/>
            <person name="Racz N."/>
            <person name="Riley R."/>
            <person name="Savchenko A."/>
            <person name="Shiryaev A."/>
            <person name="Soop K."/>
            <person name="Spirin V."/>
            <person name="Szebenyi C."/>
            <person name="Tomsovsky M."/>
            <person name="Tulloss R.E."/>
            <person name="Uehling J."/>
            <person name="Grigoriev I.V."/>
            <person name="Vagvolgyi C."/>
            <person name="Papp T."/>
            <person name="Martin F.M."/>
            <person name="Miettinen O."/>
            <person name="Hibbett D.S."/>
            <person name="Nagy L.G."/>
        </authorList>
    </citation>
    <scope>NUCLEOTIDE SEQUENCE [LARGE SCALE GENOMIC DNA]</scope>
    <source>
        <strain evidence="2 3">CBS 166.37</strain>
    </source>
</reference>
<dbReference type="STRING" id="68775.A0A5C3MJ21"/>
<evidence type="ECO:0000256" key="1">
    <source>
        <dbReference type="SAM" id="MobiDB-lite"/>
    </source>
</evidence>
<dbReference type="Proteomes" id="UP000308652">
    <property type="component" value="Unassembled WGS sequence"/>
</dbReference>